<geneLocation type="plasmid" evidence="2">
    <name>pSE456_2</name>
</geneLocation>
<feature type="transmembrane region" description="Helical" evidence="1">
    <location>
        <begin position="12"/>
        <end position="35"/>
    </location>
</feature>
<dbReference type="EMBL" id="MW364979">
    <property type="protein sequence ID" value="QRX38794.1"/>
    <property type="molecule type" value="Genomic_DNA"/>
</dbReference>
<evidence type="ECO:0000256" key="1">
    <source>
        <dbReference type="SAM" id="Phobius"/>
    </source>
</evidence>
<organism evidence="2">
    <name type="scientific">Staphylococcus epidermidis</name>
    <dbReference type="NCBI Taxonomy" id="1282"/>
    <lineage>
        <taxon>Bacteria</taxon>
        <taxon>Bacillati</taxon>
        <taxon>Bacillota</taxon>
        <taxon>Bacilli</taxon>
        <taxon>Bacillales</taxon>
        <taxon>Staphylococcaceae</taxon>
        <taxon>Staphylococcus</taxon>
    </lineage>
</organism>
<name>A0A894TKT9_STAEP</name>
<reference evidence="2" key="1">
    <citation type="journal article" date="2021" name="MSphere">
        <title>Staphylococcus epidermidis Phages Transduce Antimicrobial Resistance Plasmids and Mobilize Chromosomal Islands.</title>
        <authorList>
            <person name="Fiaarov L."/>
            <person name="Botka T."/>
            <person name="Du X."/>
            <person name="MaalaHov I."/>
            <person name="B P."/>
            <person name="Pantucek R."/>
            <person name="Benea M."/>
            <person name="Roudnick P."/>
            <person name="Winstel V."/>
            <person name="Larsen J."/>
            <person name="Rosenstein R."/>
            <person name="Peschel A."/>
            <person name="DoakaY J."/>
        </authorList>
    </citation>
    <scope>NUCLEOTIDE SEQUENCE</scope>
    <source>
        <strain evidence="2">SE456</strain>
    </source>
</reference>
<feature type="transmembrane region" description="Helical" evidence="1">
    <location>
        <begin position="97"/>
        <end position="119"/>
    </location>
</feature>
<keyword evidence="1" id="KW-1133">Transmembrane helix</keyword>
<evidence type="ECO:0000313" key="2">
    <source>
        <dbReference type="EMBL" id="QRX38794.1"/>
    </source>
</evidence>
<keyword evidence="1" id="KW-0812">Transmembrane</keyword>
<accession>A0A894TKT9</accession>
<keyword evidence="2" id="KW-0614">Plasmid</keyword>
<feature type="transmembrane region" description="Helical" evidence="1">
    <location>
        <begin position="47"/>
        <end position="70"/>
    </location>
</feature>
<dbReference type="RefSeq" id="WP_029376494.1">
    <property type="nucleotide sequence ID" value="NZ_CP071995.1"/>
</dbReference>
<feature type="transmembrane region" description="Helical" evidence="1">
    <location>
        <begin position="125"/>
        <end position="146"/>
    </location>
</feature>
<keyword evidence="1" id="KW-0472">Membrane</keyword>
<feature type="transmembrane region" description="Helical" evidence="1">
    <location>
        <begin position="210"/>
        <end position="230"/>
    </location>
</feature>
<feature type="transmembrane region" description="Helical" evidence="1">
    <location>
        <begin position="153"/>
        <end position="173"/>
    </location>
</feature>
<dbReference type="AlphaFoldDB" id="A0A894TKT9"/>
<protein>
    <submittedName>
        <fullName evidence="2">Peptide ABC transporter permease</fullName>
    </submittedName>
</protein>
<sequence length="240" mass="27721">MKLEFKKSISNKILLTLGILFIFLFLLGYFLPVGIDKAKHLSYSQYFFSAYTVATEFGFLLFSFIIAYFINKEYSNKNTLFYKLIGENIFSFFYKKALVLFVECFIFIFLGITIISLVFSNFSHYLLLLILFSLVILQYILIVGTISLISPNVLVSIGISIIYWIGSIILVAINKNVFGVIAPFEASNSMYMSIEKILNNKMNMINSHDVWTIILFFFIIFIVNFIILISSKSRWLKLGM</sequence>
<proteinExistence type="predicted"/>